<protein>
    <recommendedName>
        <fullName evidence="1 5">Galactose-1-phosphate uridylyltransferase</fullName>
        <ecNumber evidence="5">2.7.7.12</ecNumber>
    </recommendedName>
</protein>
<evidence type="ECO:0000313" key="7">
    <source>
        <dbReference type="EMBL" id="KEQ28662.1"/>
    </source>
</evidence>
<dbReference type="RefSeq" id="WP_037443836.1">
    <property type="nucleotide sequence ID" value="NZ_JNFF01000110.1"/>
</dbReference>
<evidence type="ECO:0000259" key="6">
    <source>
        <dbReference type="Pfam" id="PF01087"/>
    </source>
</evidence>
<dbReference type="InterPro" id="IPR005849">
    <property type="entry name" value="GalP_Utransf_N"/>
</dbReference>
<dbReference type="AlphaFoldDB" id="A0A081PD89"/>
<evidence type="ECO:0000313" key="8">
    <source>
        <dbReference type="Proteomes" id="UP000028007"/>
    </source>
</evidence>
<reference evidence="7 8" key="1">
    <citation type="journal article" date="1992" name="Int. J. Syst. Bacteriol.">
        <title>Sphingobacterium antarcticus sp. nov. a Psychrotrophic Bacterium from the Soils of Schirmacher Oasis, Antarctica.</title>
        <authorList>
            <person name="Shivaji S."/>
            <person name="Ray M.K."/>
            <person name="Rao N.S."/>
            <person name="Saiserr L."/>
            <person name="Jagannadham M.V."/>
            <person name="Kumar G.S."/>
            <person name="Reddy G."/>
            <person name="Bhargava P.M."/>
        </authorList>
    </citation>
    <scope>NUCLEOTIDE SEQUENCE [LARGE SCALE GENOMIC DNA]</scope>
    <source>
        <strain evidence="7 8">4BY</strain>
    </source>
</reference>
<evidence type="ECO:0000256" key="2">
    <source>
        <dbReference type="ARBA" id="ARBA00022679"/>
    </source>
</evidence>
<dbReference type="Pfam" id="PF01087">
    <property type="entry name" value="GalP_UDP_transf"/>
    <property type="match status" value="1"/>
</dbReference>
<sequence length="134" mass="15246">MNQNFDLNSNPHTRLNILTGEHILVSPHRTKRPWQGKIEDISPDNRPEYDPKCYLCPGNVRADGEINPDYKASFVFKNDFAALIEDTEIDNLNEDDLLVAKGERGLCKVISFSPKHDLTLPELTRDEIISVVEV</sequence>
<accession>A0A081PD89</accession>
<gene>
    <name evidence="7" type="ORF">N180_04505</name>
</gene>
<keyword evidence="2" id="KW-0808">Transferase</keyword>
<keyword evidence="3" id="KW-0548">Nucleotidyltransferase</keyword>
<feature type="domain" description="Galactose-1-phosphate uridyl transferase N-terminal" evidence="6">
    <location>
        <begin position="6"/>
        <end position="133"/>
    </location>
</feature>
<dbReference type="NCBIfam" id="TIGR00209">
    <property type="entry name" value="galT_1"/>
    <property type="match status" value="1"/>
</dbReference>
<dbReference type="eggNOG" id="COG1085">
    <property type="taxonomic scope" value="Bacteria"/>
</dbReference>
<dbReference type="EC" id="2.7.7.12" evidence="5"/>
<dbReference type="GO" id="GO:0008270">
    <property type="term" value="F:zinc ion binding"/>
    <property type="evidence" value="ECO:0007669"/>
    <property type="project" value="InterPro"/>
</dbReference>
<dbReference type="GO" id="GO:0005737">
    <property type="term" value="C:cytoplasm"/>
    <property type="evidence" value="ECO:0007669"/>
    <property type="project" value="TreeGrafter"/>
</dbReference>
<dbReference type="EMBL" id="JNFF01000110">
    <property type="protein sequence ID" value="KEQ28662.1"/>
    <property type="molecule type" value="Genomic_DNA"/>
</dbReference>
<dbReference type="OrthoDB" id="9769064at2"/>
<dbReference type="PANTHER" id="PTHR11943">
    <property type="entry name" value="GALACTOSE-1-PHOSPHATE URIDYLYLTRANSFERASE"/>
    <property type="match status" value="1"/>
</dbReference>
<dbReference type="InterPro" id="IPR001937">
    <property type="entry name" value="GalP_UDPtransf1"/>
</dbReference>
<evidence type="ECO:0000256" key="4">
    <source>
        <dbReference type="ARBA" id="ARBA00023277"/>
    </source>
</evidence>
<comment type="caution">
    <text evidence="7">The sequence shown here is derived from an EMBL/GenBank/DDBJ whole genome shotgun (WGS) entry which is preliminary data.</text>
</comment>
<evidence type="ECO:0000256" key="1">
    <source>
        <dbReference type="ARBA" id="ARBA00016340"/>
    </source>
</evidence>
<name>A0A081PD89_9SPHI</name>
<evidence type="ECO:0000256" key="3">
    <source>
        <dbReference type="ARBA" id="ARBA00022695"/>
    </source>
</evidence>
<evidence type="ECO:0000256" key="5">
    <source>
        <dbReference type="NCBIfam" id="TIGR00209"/>
    </source>
</evidence>
<dbReference type="Proteomes" id="UP000028007">
    <property type="component" value="Unassembled WGS sequence"/>
</dbReference>
<keyword evidence="8" id="KW-1185">Reference proteome</keyword>
<dbReference type="SUPFAM" id="SSF54197">
    <property type="entry name" value="HIT-like"/>
    <property type="match status" value="1"/>
</dbReference>
<dbReference type="PANTHER" id="PTHR11943:SF1">
    <property type="entry name" value="GALACTOSE-1-PHOSPHATE URIDYLYLTRANSFERASE"/>
    <property type="match status" value="1"/>
</dbReference>
<dbReference type="GO" id="GO:0008108">
    <property type="term" value="F:UDP-glucose:hexose-1-phosphate uridylyltransferase activity"/>
    <property type="evidence" value="ECO:0007669"/>
    <property type="project" value="UniProtKB-UniRule"/>
</dbReference>
<dbReference type="Gene3D" id="3.30.428.10">
    <property type="entry name" value="HIT-like"/>
    <property type="match status" value="1"/>
</dbReference>
<organism evidence="7 8">
    <name type="scientific">Pedobacter antarcticus 4BY</name>
    <dbReference type="NCBI Taxonomy" id="1358423"/>
    <lineage>
        <taxon>Bacteria</taxon>
        <taxon>Pseudomonadati</taxon>
        <taxon>Bacteroidota</taxon>
        <taxon>Sphingobacteriia</taxon>
        <taxon>Sphingobacteriales</taxon>
        <taxon>Sphingobacteriaceae</taxon>
        <taxon>Pedobacter</taxon>
    </lineage>
</organism>
<dbReference type="InterPro" id="IPR036265">
    <property type="entry name" value="HIT-like_sf"/>
</dbReference>
<proteinExistence type="predicted"/>
<dbReference type="GO" id="GO:0033499">
    <property type="term" value="P:galactose catabolic process via UDP-galactose, Leloir pathway"/>
    <property type="evidence" value="ECO:0007669"/>
    <property type="project" value="TreeGrafter"/>
</dbReference>
<keyword evidence="4" id="KW-0119">Carbohydrate metabolism</keyword>